<sequence length="45" mass="5252">MNFSKNIDIIALVVPNIIFANKNIEIVKDENLICFKKHLLHNLNF</sequence>
<protein>
    <submittedName>
        <fullName evidence="1">Uncharacterized protein</fullName>
    </submittedName>
</protein>
<proteinExistence type="predicted"/>
<dbReference type="EMBL" id="ANNJ01000009">
    <property type="protein sequence ID" value="ERJ31697.1"/>
    <property type="molecule type" value="Genomic_DNA"/>
</dbReference>
<evidence type="ECO:0000313" key="2">
    <source>
        <dbReference type="Proteomes" id="UP000016625"/>
    </source>
</evidence>
<evidence type="ECO:0000313" key="1">
    <source>
        <dbReference type="EMBL" id="ERJ31697.1"/>
    </source>
</evidence>
<organism evidence="1 2">
    <name type="scientific">Campylobacter concisus UNSW2</name>
    <dbReference type="NCBI Taxonomy" id="1242965"/>
    <lineage>
        <taxon>Bacteria</taxon>
        <taxon>Pseudomonadati</taxon>
        <taxon>Campylobacterota</taxon>
        <taxon>Epsilonproteobacteria</taxon>
        <taxon>Campylobacterales</taxon>
        <taxon>Campylobacteraceae</taxon>
        <taxon>Campylobacter</taxon>
    </lineage>
</organism>
<dbReference type="Proteomes" id="UP000016625">
    <property type="component" value="Unassembled WGS sequence"/>
</dbReference>
<reference evidence="1 2" key="1">
    <citation type="journal article" date="2013" name="BMC Genomics">
        <title>Comparative genomics of Campylobacter concisus isolates reveals genetic diversity and provides insights into disease association.</title>
        <authorList>
            <person name="Deshpande N.P."/>
            <person name="Kaakoush N.O."/>
            <person name="Wilkins M.R."/>
            <person name="Mitchell H.M."/>
        </authorList>
    </citation>
    <scope>NUCLEOTIDE SEQUENCE [LARGE SCALE GENOMIC DNA]</scope>
    <source>
        <strain evidence="1 2">UNSW2</strain>
    </source>
</reference>
<dbReference type="PATRIC" id="fig|1242965.3.peg.1160"/>
<gene>
    <name evidence="1" type="ORF">UNSW2_1645</name>
</gene>
<dbReference type="AlphaFoldDB" id="U2FM27"/>
<comment type="caution">
    <text evidence="1">The sequence shown here is derived from an EMBL/GenBank/DDBJ whole genome shotgun (WGS) entry which is preliminary data.</text>
</comment>
<accession>U2FM27</accession>
<name>U2FM27_9BACT</name>